<evidence type="ECO:0000313" key="3">
    <source>
        <dbReference type="EMBL" id="MDF1611746.1"/>
    </source>
</evidence>
<dbReference type="Pfam" id="PF18962">
    <property type="entry name" value="Por_Secre_tail"/>
    <property type="match status" value="1"/>
</dbReference>
<keyword evidence="1" id="KW-0732">Signal</keyword>
<accession>A0AAE3TCS5</accession>
<feature type="signal peptide" evidence="1">
    <location>
        <begin position="1"/>
        <end position="18"/>
    </location>
</feature>
<sequence length="539" mass="60717">MKKYFIFILAFTFQIVIAQISNTKFQISSESKINYVELNSNNIKLYLQNIGNTKNYTGAGGGYWNILNDQVIVYDHGPWIIGKIDNKVHLALVQWYRNYESSVYSPGPIINNKPAMIEKPADSLKYRIYKISKNDFTSKDYLEWPKEFGAPIKNDGKPKLYGDQTTWCVYNSLDPSTSYRNEWNIKKDSLPIMPIEIQQLVYSRKGSNITDDDLYANVVFYEYTIINKGSKPIDSTYFSFWADIDFSSGINNFPACDSTLDLAYLWSNKTLEQPAVGVTLLYGPTISKIGSKAFFKGKEITNKSNLKLSSVHGIIENSSSIQEPGKPASSRNEAWNIAKGLFVDGNKMIDPTNNKSTKFMFNGDPISNKGWLFNSNSGGEAGFNLFTGPFNLAPNDTQWVMLALVPANGKDYKESISKLRNKVKLLKSIQYDSLAFGNKSVVVNVESENIIPDEFDLKQNYPNPFNPSTTIEFAVKESGNYSLKVYDMLGQEVATLINNNINAGTYKVKFDASKLSSGIYIYRLVGNNVNLTKKMILTK</sequence>
<evidence type="ECO:0000259" key="2">
    <source>
        <dbReference type="Pfam" id="PF18962"/>
    </source>
</evidence>
<name>A0AAE3TCS5_9BACT</name>
<comment type="caution">
    <text evidence="3">The sequence shown here is derived from an EMBL/GenBank/DDBJ whole genome shotgun (WGS) entry which is preliminary data.</text>
</comment>
<dbReference type="Proteomes" id="UP001221302">
    <property type="component" value="Unassembled WGS sequence"/>
</dbReference>
<protein>
    <submittedName>
        <fullName evidence="3">T9SS type A sorting domain-containing protein</fullName>
    </submittedName>
</protein>
<dbReference type="EMBL" id="JARGDL010000006">
    <property type="protein sequence ID" value="MDF1611746.1"/>
    <property type="molecule type" value="Genomic_DNA"/>
</dbReference>
<gene>
    <name evidence="3" type="ORF">P0M35_06265</name>
</gene>
<dbReference type="AlphaFoldDB" id="A0AAE3TCS5"/>
<dbReference type="NCBIfam" id="TIGR04183">
    <property type="entry name" value="Por_Secre_tail"/>
    <property type="match status" value="1"/>
</dbReference>
<evidence type="ECO:0000313" key="4">
    <source>
        <dbReference type="Proteomes" id="UP001221302"/>
    </source>
</evidence>
<proteinExistence type="predicted"/>
<dbReference type="InterPro" id="IPR026444">
    <property type="entry name" value="Secre_tail"/>
</dbReference>
<reference evidence="3" key="1">
    <citation type="submission" date="2023-03" db="EMBL/GenBank/DDBJ databases">
        <title>Stygiobacter electus gen. nov., sp. nov., facultatively anaerobic thermotolerant bacterium of the class Ignavibacteria from a well of Yessentuki mineral water deposit.</title>
        <authorList>
            <person name="Podosokorskaya O.A."/>
            <person name="Elcheninov A.G."/>
            <person name="Petrova N.F."/>
            <person name="Zavarzina D.G."/>
            <person name="Kublanov I.V."/>
            <person name="Merkel A.Y."/>
        </authorList>
    </citation>
    <scope>NUCLEOTIDE SEQUENCE</scope>
    <source>
        <strain evidence="3">09-Me</strain>
    </source>
</reference>
<organism evidence="3 4">
    <name type="scientific">Stygiobacter electus</name>
    <dbReference type="NCBI Taxonomy" id="3032292"/>
    <lineage>
        <taxon>Bacteria</taxon>
        <taxon>Pseudomonadati</taxon>
        <taxon>Ignavibacteriota</taxon>
        <taxon>Ignavibacteria</taxon>
        <taxon>Ignavibacteriales</taxon>
        <taxon>Melioribacteraceae</taxon>
        <taxon>Stygiobacter</taxon>
    </lineage>
</organism>
<feature type="domain" description="Secretion system C-terminal sorting" evidence="2">
    <location>
        <begin position="461"/>
        <end position="536"/>
    </location>
</feature>
<dbReference type="RefSeq" id="WP_321535513.1">
    <property type="nucleotide sequence ID" value="NZ_JARGDL010000006.1"/>
</dbReference>
<feature type="chain" id="PRO_5042207494" evidence="1">
    <location>
        <begin position="19"/>
        <end position="539"/>
    </location>
</feature>
<dbReference type="Gene3D" id="2.60.40.4070">
    <property type="match status" value="1"/>
</dbReference>
<keyword evidence="4" id="KW-1185">Reference proteome</keyword>
<evidence type="ECO:0000256" key="1">
    <source>
        <dbReference type="SAM" id="SignalP"/>
    </source>
</evidence>